<gene>
    <name evidence="1" type="ORF">mRhiFer1_008925</name>
</gene>
<comment type="caution">
    <text evidence="1">The sequence shown here is derived from an EMBL/GenBank/DDBJ whole genome shotgun (WGS) entry which is preliminary data.</text>
</comment>
<organism evidence="1 2">
    <name type="scientific">Rhinolophus ferrumequinum</name>
    <name type="common">Greater horseshoe bat</name>
    <dbReference type="NCBI Taxonomy" id="59479"/>
    <lineage>
        <taxon>Eukaryota</taxon>
        <taxon>Metazoa</taxon>
        <taxon>Chordata</taxon>
        <taxon>Craniata</taxon>
        <taxon>Vertebrata</taxon>
        <taxon>Euteleostomi</taxon>
        <taxon>Mammalia</taxon>
        <taxon>Eutheria</taxon>
        <taxon>Laurasiatheria</taxon>
        <taxon>Chiroptera</taxon>
        <taxon>Yinpterochiroptera</taxon>
        <taxon>Rhinolophoidea</taxon>
        <taxon>Rhinolophidae</taxon>
        <taxon>Rhinolophinae</taxon>
        <taxon>Rhinolophus</taxon>
    </lineage>
</organism>
<dbReference type="EMBL" id="JACAGC010000020">
    <property type="protein sequence ID" value="KAF6298875.1"/>
    <property type="molecule type" value="Genomic_DNA"/>
</dbReference>
<sequence length="155" mass="16902">MTHLNCHPNPVQMALEATTGLLPSERTSKNRKPWYKACCVLTALQQGWAEGAWATFGRKPILLSKPPRAPNQTCSLAHLCMQCLLTFAGPETKSITFALPLPHSLANQLKKLLECGRRRPLPPTAPGPRAQCGHLLGTVTVGQLWVGSSELEHCC</sequence>
<dbReference type="AlphaFoldDB" id="A0A7J7TEA8"/>
<evidence type="ECO:0000313" key="2">
    <source>
        <dbReference type="Proteomes" id="UP000585614"/>
    </source>
</evidence>
<proteinExistence type="predicted"/>
<dbReference type="Proteomes" id="UP000585614">
    <property type="component" value="Unassembled WGS sequence"/>
</dbReference>
<name>A0A7J7TEA8_RHIFE</name>
<reference evidence="1 2" key="1">
    <citation type="journal article" date="2020" name="Nature">
        <title>Six reference-quality genomes reveal evolution of bat adaptations.</title>
        <authorList>
            <person name="Jebb D."/>
            <person name="Huang Z."/>
            <person name="Pippel M."/>
            <person name="Hughes G.M."/>
            <person name="Lavrichenko K."/>
            <person name="Devanna P."/>
            <person name="Winkler S."/>
            <person name="Jermiin L.S."/>
            <person name="Skirmuntt E.C."/>
            <person name="Katzourakis A."/>
            <person name="Burkitt-Gray L."/>
            <person name="Ray D.A."/>
            <person name="Sullivan K.A.M."/>
            <person name="Roscito J.G."/>
            <person name="Kirilenko B.M."/>
            <person name="Davalos L.M."/>
            <person name="Corthals A.P."/>
            <person name="Power M.L."/>
            <person name="Jones G."/>
            <person name="Ransome R.D."/>
            <person name="Dechmann D.K.N."/>
            <person name="Locatelli A.G."/>
            <person name="Puechmaille S.J."/>
            <person name="Fedrigo O."/>
            <person name="Jarvis E.D."/>
            <person name="Hiller M."/>
            <person name="Vernes S.C."/>
            <person name="Myers E.W."/>
            <person name="Teeling E.C."/>
        </authorList>
    </citation>
    <scope>NUCLEOTIDE SEQUENCE [LARGE SCALE GENOMIC DNA]</scope>
    <source>
        <strain evidence="1">MRhiFer1</strain>
        <tissue evidence="1">Lung</tissue>
    </source>
</reference>
<protein>
    <submittedName>
        <fullName evidence="1">Uncharacterized protein</fullName>
    </submittedName>
</protein>
<accession>A0A7J7TEA8</accession>
<evidence type="ECO:0000313" key="1">
    <source>
        <dbReference type="EMBL" id="KAF6298875.1"/>
    </source>
</evidence>